<protein>
    <submittedName>
        <fullName evidence="2">5024_t:CDS:1</fullName>
    </submittedName>
</protein>
<evidence type="ECO:0000313" key="3">
    <source>
        <dbReference type="Proteomes" id="UP001153678"/>
    </source>
</evidence>
<reference evidence="2" key="1">
    <citation type="submission" date="2022-08" db="EMBL/GenBank/DDBJ databases">
        <authorList>
            <person name="Kallberg Y."/>
            <person name="Tangrot J."/>
            <person name="Rosling A."/>
        </authorList>
    </citation>
    <scope>NUCLEOTIDE SEQUENCE</scope>
    <source>
        <strain evidence="2">Wild A</strain>
    </source>
</reference>
<proteinExistence type="predicted"/>
<organism evidence="2 3">
    <name type="scientific">Funneliformis geosporum</name>
    <dbReference type="NCBI Taxonomy" id="1117311"/>
    <lineage>
        <taxon>Eukaryota</taxon>
        <taxon>Fungi</taxon>
        <taxon>Fungi incertae sedis</taxon>
        <taxon>Mucoromycota</taxon>
        <taxon>Glomeromycotina</taxon>
        <taxon>Glomeromycetes</taxon>
        <taxon>Glomerales</taxon>
        <taxon>Glomeraceae</taxon>
        <taxon>Funneliformis</taxon>
    </lineage>
</organism>
<sequence>YWIFYVATGVGLLVIRYRDRVRNLNNENDQEINREGNEAILFKVPIILTVIFIFSGLYILIFSFVVNVQCPNSLPPNSDECRNYLRAQSVHKMSPFFISYGFLFIALIFWYHYWWKTTKQLMKQIEI</sequence>
<keyword evidence="1" id="KW-1133">Transmembrane helix</keyword>
<keyword evidence="3" id="KW-1185">Reference proteome</keyword>
<dbReference type="EMBL" id="CAMKVN010001973">
    <property type="protein sequence ID" value="CAI2179039.1"/>
    <property type="molecule type" value="Genomic_DNA"/>
</dbReference>
<dbReference type="AlphaFoldDB" id="A0A9W4SRL0"/>
<evidence type="ECO:0000256" key="1">
    <source>
        <dbReference type="SAM" id="Phobius"/>
    </source>
</evidence>
<evidence type="ECO:0000313" key="2">
    <source>
        <dbReference type="EMBL" id="CAI2179039.1"/>
    </source>
</evidence>
<feature type="transmembrane region" description="Helical" evidence="1">
    <location>
        <begin position="96"/>
        <end position="115"/>
    </location>
</feature>
<feature type="transmembrane region" description="Helical" evidence="1">
    <location>
        <begin position="40"/>
        <end position="66"/>
    </location>
</feature>
<accession>A0A9W4SRL0</accession>
<comment type="caution">
    <text evidence="2">The sequence shown here is derived from an EMBL/GenBank/DDBJ whole genome shotgun (WGS) entry which is preliminary data.</text>
</comment>
<name>A0A9W4SRL0_9GLOM</name>
<gene>
    <name evidence="2" type="ORF">FWILDA_LOCUS8888</name>
</gene>
<dbReference type="OrthoDB" id="2442497at2759"/>
<keyword evidence="1" id="KW-0812">Transmembrane</keyword>
<dbReference type="Proteomes" id="UP001153678">
    <property type="component" value="Unassembled WGS sequence"/>
</dbReference>
<feature type="non-terminal residue" evidence="2">
    <location>
        <position position="1"/>
    </location>
</feature>
<keyword evidence="1" id="KW-0472">Membrane</keyword>